<evidence type="ECO:0000313" key="4">
    <source>
        <dbReference type="Proteomes" id="UP000433575"/>
    </source>
</evidence>
<gene>
    <name evidence="3" type="ORF">GKD88_07460</name>
    <name evidence="2" type="ORF">GKE08_08055</name>
</gene>
<evidence type="ECO:0000313" key="3">
    <source>
        <dbReference type="EMBL" id="MSC32955.1"/>
    </source>
</evidence>
<proteinExistence type="predicted"/>
<organism evidence="2 4">
    <name type="scientific">Holdemania massiliensis</name>
    <dbReference type="NCBI Taxonomy" id="1468449"/>
    <lineage>
        <taxon>Bacteria</taxon>
        <taxon>Bacillati</taxon>
        <taxon>Bacillota</taxon>
        <taxon>Erysipelotrichia</taxon>
        <taxon>Erysipelotrichales</taxon>
        <taxon>Erysipelotrichaceae</taxon>
        <taxon>Holdemania</taxon>
    </lineage>
</organism>
<reference evidence="4 5" key="1">
    <citation type="journal article" date="2019" name="Nat. Med.">
        <title>A library of human gut bacterial isolates paired with longitudinal multiomics data enables mechanistic microbiome research.</title>
        <authorList>
            <person name="Poyet M."/>
            <person name="Groussin M."/>
            <person name="Gibbons S.M."/>
            <person name="Avila-Pacheco J."/>
            <person name="Jiang X."/>
            <person name="Kearney S.M."/>
            <person name="Perrotta A.R."/>
            <person name="Berdy B."/>
            <person name="Zhao S."/>
            <person name="Lieberman T.D."/>
            <person name="Swanson P.K."/>
            <person name="Smith M."/>
            <person name="Roesemann S."/>
            <person name="Alexander J.E."/>
            <person name="Rich S.A."/>
            <person name="Livny J."/>
            <person name="Vlamakis H."/>
            <person name="Clish C."/>
            <person name="Bullock K."/>
            <person name="Deik A."/>
            <person name="Scott J."/>
            <person name="Pierce K.A."/>
            <person name="Xavier R.J."/>
            <person name="Alm E.J."/>
        </authorList>
    </citation>
    <scope>NUCLEOTIDE SEQUENCE [LARGE SCALE GENOMIC DNA]</scope>
    <source>
        <strain evidence="2 4">BIOML-A4</strain>
        <strain evidence="3 5">BIOML-A5</strain>
    </source>
</reference>
<protein>
    <recommendedName>
        <fullName evidence="1">Gp28/Gp37-like domain-containing protein</fullName>
    </recommendedName>
</protein>
<dbReference type="Proteomes" id="UP000433575">
    <property type="component" value="Unassembled WGS sequence"/>
</dbReference>
<dbReference type="OrthoDB" id="9255846at2"/>
<evidence type="ECO:0000313" key="2">
    <source>
        <dbReference type="EMBL" id="MSA89277.1"/>
    </source>
</evidence>
<dbReference type="EMBL" id="WKPJ01000009">
    <property type="protein sequence ID" value="MSA89277.1"/>
    <property type="molecule type" value="Genomic_DNA"/>
</dbReference>
<dbReference type="AlphaFoldDB" id="A0A6N7S5V9"/>
<sequence>MDIYLLDREFQTVCILDGFSSLLWNRRYKAPGDFQLVTADPKYFVLAKSAKYIYRPDAAEVGLIENVGFTQDESNLEMVTIKGRFLEALLYRRVISKTVTLKGTVEEVCRQLVSDICINDPKRKIGNLELGQLAELGSVIDTQSTGDNLSEKLYELEAVEDLSHRIKYDFLTNRLQFEVWKGLDRTDEQSENPIALFSSNFENVVNLEYSVDETEYRNFAFVAGEGEGPGRIVAEVDCTNGEERREVYIDARDLQKKRGDQEDFTDQEYQALLYQRGLEKLQDYKRTEVFNSNVDHQSNLIYKKDFDLGDLCIYVNHKIQLSVNKRITEIDEAYEGTSLTVTIIFGDDYKSITEKIKRGG</sequence>
<dbReference type="RefSeq" id="WP_154238597.1">
    <property type="nucleotide sequence ID" value="NZ_WKPI01000010.1"/>
</dbReference>
<accession>A0A6N7S5V9</accession>
<dbReference type="EMBL" id="WKPI01000010">
    <property type="protein sequence ID" value="MSC32955.1"/>
    <property type="molecule type" value="Genomic_DNA"/>
</dbReference>
<dbReference type="InterPro" id="IPR029432">
    <property type="entry name" value="Gp28/Gp37-like_dom"/>
</dbReference>
<evidence type="ECO:0000313" key="5">
    <source>
        <dbReference type="Proteomes" id="UP000480929"/>
    </source>
</evidence>
<feature type="domain" description="Gp28/Gp37-like" evidence="1">
    <location>
        <begin position="3"/>
        <end position="347"/>
    </location>
</feature>
<evidence type="ECO:0000259" key="1">
    <source>
        <dbReference type="Pfam" id="PF14594"/>
    </source>
</evidence>
<name>A0A6N7S5V9_9FIRM</name>
<dbReference type="Proteomes" id="UP000480929">
    <property type="component" value="Unassembled WGS sequence"/>
</dbReference>
<keyword evidence="5" id="KW-1185">Reference proteome</keyword>
<dbReference type="Pfam" id="PF14594">
    <property type="entry name" value="Sipho_Gp37"/>
    <property type="match status" value="1"/>
</dbReference>
<comment type="caution">
    <text evidence="2">The sequence shown here is derived from an EMBL/GenBank/DDBJ whole genome shotgun (WGS) entry which is preliminary data.</text>
</comment>